<dbReference type="Proteomes" id="UP000748531">
    <property type="component" value="Unassembled WGS sequence"/>
</dbReference>
<evidence type="ECO:0000256" key="2">
    <source>
        <dbReference type="ARBA" id="ARBA00008548"/>
    </source>
</evidence>
<evidence type="ECO:0000313" key="11">
    <source>
        <dbReference type="EMBL" id="KAF5401306.1"/>
    </source>
</evidence>
<feature type="region of interest" description="Disordered" evidence="9">
    <location>
        <begin position="388"/>
        <end position="416"/>
    </location>
</feature>
<dbReference type="GO" id="GO:0000981">
    <property type="term" value="F:DNA-binding transcription factor activity, RNA polymerase II-specific"/>
    <property type="evidence" value="ECO:0007669"/>
    <property type="project" value="TreeGrafter"/>
</dbReference>
<feature type="domain" description="Cysteine/serine-rich nuclear protein N-terminal" evidence="10">
    <location>
        <begin position="77"/>
        <end position="136"/>
    </location>
</feature>
<dbReference type="AlphaFoldDB" id="A0A8J4SY20"/>
<feature type="region of interest" description="Disordered" evidence="9">
    <location>
        <begin position="24"/>
        <end position="58"/>
    </location>
</feature>
<organism evidence="11 12">
    <name type="scientific">Paragonimus heterotremus</name>
    <dbReference type="NCBI Taxonomy" id="100268"/>
    <lineage>
        <taxon>Eukaryota</taxon>
        <taxon>Metazoa</taxon>
        <taxon>Spiralia</taxon>
        <taxon>Lophotrochozoa</taxon>
        <taxon>Platyhelminthes</taxon>
        <taxon>Trematoda</taxon>
        <taxon>Digenea</taxon>
        <taxon>Plagiorchiida</taxon>
        <taxon>Troglotremata</taxon>
        <taxon>Troglotrematidae</taxon>
        <taxon>Paragonimus</taxon>
    </lineage>
</organism>
<dbReference type="Pfam" id="PF16019">
    <property type="entry name" value="CSRNP_N"/>
    <property type="match status" value="2"/>
</dbReference>
<keyword evidence="6" id="KW-0010">Activator</keyword>
<feature type="region of interest" description="Disordered" evidence="9">
    <location>
        <begin position="198"/>
        <end position="239"/>
    </location>
</feature>
<keyword evidence="3" id="KW-0053">Apoptosis</keyword>
<comment type="subcellular location">
    <subcellularLocation>
        <location evidence="1">Nucleus</location>
    </subcellularLocation>
</comment>
<evidence type="ECO:0000256" key="7">
    <source>
        <dbReference type="ARBA" id="ARBA00023163"/>
    </source>
</evidence>
<evidence type="ECO:0000256" key="1">
    <source>
        <dbReference type="ARBA" id="ARBA00004123"/>
    </source>
</evidence>
<feature type="domain" description="Cysteine/serine-rich nuclear protein N-terminal" evidence="10">
    <location>
        <begin position="224"/>
        <end position="362"/>
    </location>
</feature>
<keyword evidence="8" id="KW-0539">Nucleus</keyword>
<evidence type="ECO:0000313" key="12">
    <source>
        <dbReference type="Proteomes" id="UP000748531"/>
    </source>
</evidence>
<dbReference type="GO" id="GO:0006915">
    <property type="term" value="P:apoptotic process"/>
    <property type="evidence" value="ECO:0007669"/>
    <property type="project" value="UniProtKB-KW"/>
</dbReference>
<dbReference type="OrthoDB" id="5946974at2759"/>
<evidence type="ECO:0000256" key="3">
    <source>
        <dbReference type="ARBA" id="ARBA00022703"/>
    </source>
</evidence>
<evidence type="ECO:0000256" key="8">
    <source>
        <dbReference type="ARBA" id="ARBA00023242"/>
    </source>
</evidence>
<accession>A0A8J4SY20</accession>
<evidence type="ECO:0000259" key="10">
    <source>
        <dbReference type="Pfam" id="PF16019"/>
    </source>
</evidence>
<dbReference type="GO" id="GO:0043565">
    <property type="term" value="F:sequence-specific DNA binding"/>
    <property type="evidence" value="ECO:0007669"/>
    <property type="project" value="TreeGrafter"/>
</dbReference>
<dbReference type="GO" id="GO:0005634">
    <property type="term" value="C:nucleus"/>
    <property type="evidence" value="ECO:0007669"/>
    <property type="project" value="UniProtKB-SubCell"/>
</dbReference>
<proteinExistence type="inferred from homology"/>
<evidence type="ECO:0000256" key="4">
    <source>
        <dbReference type="ARBA" id="ARBA00023015"/>
    </source>
</evidence>
<keyword evidence="4" id="KW-0805">Transcription regulation</keyword>
<feature type="compositionally biased region" description="Low complexity" evidence="9">
    <location>
        <begin position="396"/>
        <end position="413"/>
    </location>
</feature>
<dbReference type="EMBL" id="LUCH01002562">
    <property type="protein sequence ID" value="KAF5401306.1"/>
    <property type="molecule type" value="Genomic_DNA"/>
</dbReference>
<gene>
    <name evidence="11" type="ORF">PHET_04608</name>
</gene>
<dbReference type="InterPro" id="IPR031972">
    <property type="entry name" value="CSRNP_N"/>
</dbReference>
<comment type="caution">
    <text evidence="11">The sequence shown here is derived from an EMBL/GenBank/DDBJ whole genome shotgun (WGS) entry which is preliminary data.</text>
</comment>
<evidence type="ECO:0000256" key="6">
    <source>
        <dbReference type="ARBA" id="ARBA00023159"/>
    </source>
</evidence>
<dbReference type="PANTHER" id="PTHR13580">
    <property type="entry name" value="TGF-BETA INDUCED APOPTOSIS PROTEIN"/>
    <property type="match status" value="1"/>
</dbReference>
<name>A0A8J4SY20_9TREM</name>
<feature type="compositionally biased region" description="Basic and acidic residues" evidence="9">
    <location>
        <begin position="214"/>
        <end position="230"/>
    </location>
</feature>
<evidence type="ECO:0000256" key="5">
    <source>
        <dbReference type="ARBA" id="ARBA00023125"/>
    </source>
</evidence>
<keyword evidence="5" id="KW-0238">DNA-binding</keyword>
<dbReference type="PRINTS" id="PR02031">
    <property type="entry name" value="CYSSERRICHNP"/>
</dbReference>
<dbReference type="InterPro" id="IPR023260">
    <property type="entry name" value="Cys/Ser-rich_nuc_prot"/>
</dbReference>
<reference evidence="11" key="1">
    <citation type="submission" date="2019-05" db="EMBL/GenBank/DDBJ databases">
        <title>Annotation for the trematode Paragonimus heterotremus.</title>
        <authorList>
            <person name="Choi Y.-J."/>
        </authorList>
    </citation>
    <scope>NUCLEOTIDE SEQUENCE</scope>
    <source>
        <strain evidence="11">LC</strain>
    </source>
</reference>
<keyword evidence="7" id="KW-0804">Transcription</keyword>
<sequence length="664" mass="73822">MSSPGMVGQIAELPLTVAFEHPTTLTSDPSKVTAPESVLEVPPRSSRDAFAYPSPNEDCHQTQPRLLLKRKDLSRSDKHVVFKDVDIFYFERSQGFVCVPSQGGSSLGMVRVHSACETLSVLEHQCIRRLERYSVLLRKYRAGKIMLTPQQLRYISKQIKSSPTTFVDRVFPKCSPSICDSGDTHSTVDIHDCVSDARPRSPALQTPVISPAVQREDDNERPDEDSHFSDGTEDESSVTNDELETQLCSLVDCYFLQLVPVKKRRMILRKAGLRTIDHLERVECQAIRLSREICGCSCSGGVCLPDKCYCARNGIRCQVDRALFPCSCVESAQCQNPEGRIEFDPVRVRTHYLHTRLRLDVERAQQPSNVATLGSDQPTRDQMVDLEEPPIKKWMSNSSFSPDVPSSTPTHSSTVHDDPILSAYNTTVHGACRDCQSDRYVHMLMQQIASSSSSSDHGEPADTSYVDHATNDHDGILVLPTTAACTFIDSVPSPTGVTTISQTDLSANQLVSYKLDDLDAQTSLPNCAPSNQFSCQAVQNEEHPVLSAESSSDLLNNLHDCKAPALSSGGSSVDHLYETEKQHMANLRPCPLEPISLLFAQCVASDTYWYTQPGGSLMLRDTSYREYRQCRIEIQGAAGFRQHDSDQCLLNRNARAFHLEHFSM</sequence>
<protein>
    <recommendedName>
        <fullName evidence="10">Cysteine/serine-rich nuclear protein N-terminal domain-containing protein</fullName>
    </recommendedName>
</protein>
<dbReference type="PANTHER" id="PTHR13580:SF9">
    <property type="entry name" value="AXIN1 UP-REGULATED 1, ISOFORM A"/>
    <property type="match status" value="1"/>
</dbReference>
<comment type="similarity">
    <text evidence="2">Belongs to the AXUD1 family.</text>
</comment>
<evidence type="ECO:0000256" key="9">
    <source>
        <dbReference type="SAM" id="MobiDB-lite"/>
    </source>
</evidence>
<keyword evidence="12" id="KW-1185">Reference proteome</keyword>